<organism evidence="2 3">
    <name type="scientific">Dendrothele bispora (strain CBS 962.96)</name>
    <dbReference type="NCBI Taxonomy" id="1314807"/>
    <lineage>
        <taxon>Eukaryota</taxon>
        <taxon>Fungi</taxon>
        <taxon>Dikarya</taxon>
        <taxon>Basidiomycota</taxon>
        <taxon>Agaricomycotina</taxon>
        <taxon>Agaricomycetes</taxon>
        <taxon>Agaricomycetidae</taxon>
        <taxon>Agaricales</taxon>
        <taxon>Agaricales incertae sedis</taxon>
        <taxon>Dendrothele</taxon>
    </lineage>
</organism>
<feature type="region of interest" description="Disordered" evidence="1">
    <location>
        <begin position="1"/>
        <end position="38"/>
    </location>
</feature>
<proteinExistence type="predicted"/>
<keyword evidence="3" id="KW-1185">Reference proteome</keyword>
<protein>
    <submittedName>
        <fullName evidence="2">Uncharacterized protein</fullName>
    </submittedName>
</protein>
<dbReference type="Proteomes" id="UP000297245">
    <property type="component" value="Unassembled WGS sequence"/>
</dbReference>
<evidence type="ECO:0000313" key="3">
    <source>
        <dbReference type="Proteomes" id="UP000297245"/>
    </source>
</evidence>
<evidence type="ECO:0000313" key="2">
    <source>
        <dbReference type="EMBL" id="THU81568.1"/>
    </source>
</evidence>
<dbReference type="EMBL" id="ML179797">
    <property type="protein sequence ID" value="THU81568.1"/>
    <property type="molecule type" value="Genomic_DNA"/>
</dbReference>
<evidence type="ECO:0000256" key="1">
    <source>
        <dbReference type="SAM" id="MobiDB-lite"/>
    </source>
</evidence>
<reference evidence="2 3" key="1">
    <citation type="journal article" date="2019" name="Nat. Ecol. Evol.">
        <title>Megaphylogeny resolves global patterns of mushroom evolution.</title>
        <authorList>
            <person name="Varga T."/>
            <person name="Krizsan K."/>
            <person name="Foldi C."/>
            <person name="Dima B."/>
            <person name="Sanchez-Garcia M."/>
            <person name="Sanchez-Ramirez S."/>
            <person name="Szollosi G.J."/>
            <person name="Szarkandi J.G."/>
            <person name="Papp V."/>
            <person name="Albert L."/>
            <person name="Andreopoulos W."/>
            <person name="Angelini C."/>
            <person name="Antonin V."/>
            <person name="Barry K.W."/>
            <person name="Bougher N.L."/>
            <person name="Buchanan P."/>
            <person name="Buyck B."/>
            <person name="Bense V."/>
            <person name="Catcheside P."/>
            <person name="Chovatia M."/>
            <person name="Cooper J."/>
            <person name="Damon W."/>
            <person name="Desjardin D."/>
            <person name="Finy P."/>
            <person name="Geml J."/>
            <person name="Haridas S."/>
            <person name="Hughes K."/>
            <person name="Justo A."/>
            <person name="Karasinski D."/>
            <person name="Kautmanova I."/>
            <person name="Kiss B."/>
            <person name="Kocsube S."/>
            <person name="Kotiranta H."/>
            <person name="LaButti K.M."/>
            <person name="Lechner B.E."/>
            <person name="Liimatainen K."/>
            <person name="Lipzen A."/>
            <person name="Lukacs Z."/>
            <person name="Mihaltcheva S."/>
            <person name="Morgado L.N."/>
            <person name="Niskanen T."/>
            <person name="Noordeloos M.E."/>
            <person name="Ohm R.A."/>
            <person name="Ortiz-Santana B."/>
            <person name="Ovrebo C."/>
            <person name="Racz N."/>
            <person name="Riley R."/>
            <person name="Savchenko A."/>
            <person name="Shiryaev A."/>
            <person name="Soop K."/>
            <person name="Spirin V."/>
            <person name="Szebenyi C."/>
            <person name="Tomsovsky M."/>
            <person name="Tulloss R.E."/>
            <person name="Uehling J."/>
            <person name="Grigoriev I.V."/>
            <person name="Vagvolgyi C."/>
            <person name="Papp T."/>
            <person name="Martin F.M."/>
            <person name="Miettinen O."/>
            <person name="Hibbett D.S."/>
            <person name="Nagy L.G."/>
        </authorList>
    </citation>
    <scope>NUCLEOTIDE SEQUENCE [LARGE SCALE GENOMIC DNA]</scope>
    <source>
        <strain evidence="2 3">CBS 962.96</strain>
    </source>
</reference>
<feature type="compositionally biased region" description="Basic and acidic residues" evidence="1">
    <location>
        <begin position="22"/>
        <end position="38"/>
    </location>
</feature>
<dbReference type="AlphaFoldDB" id="A0A4S8L0W6"/>
<feature type="compositionally biased region" description="Acidic residues" evidence="1">
    <location>
        <begin position="1"/>
        <end position="16"/>
    </location>
</feature>
<sequence>MYLDDYDDKGPDEDQIDYYMDATEREGSSEPEDDERRKEIEKRLNTKHSLQRGIHVVAHMQATFPPLKPGKKRHKNAKKPKQVAAEVFSAHEALHLENFLPLVLTAVEGMGNFTVPLKYTIVTGHVHSNTIKFSWSMKSQTDLPLMSFSAWENCICQLNSKVNMDLKIIVEELEVTFLLFLCDKCRLCCSSVNLATTQAKAQKHSADQDSANYIGS</sequence>
<accession>A0A4S8L0W6</accession>
<gene>
    <name evidence="2" type="ORF">K435DRAFT_873202</name>
</gene>
<name>A0A4S8L0W6_DENBC</name>